<dbReference type="PROSITE" id="PS50005">
    <property type="entry name" value="TPR"/>
    <property type="match status" value="2"/>
</dbReference>
<evidence type="ECO:0000313" key="2">
    <source>
        <dbReference type="EMBL" id="RJG17281.1"/>
    </source>
</evidence>
<comment type="caution">
    <text evidence="2">The sequence shown here is derived from an EMBL/GenBank/DDBJ whole genome shotgun (WGS) entry which is preliminary data.</text>
</comment>
<dbReference type="OrthoDB" id="129043at2"/>
<sequence length="261" mass="29949">MTLYLRGFAGLLLAGLLNTGCVTVETGKQDVNIDEAVTSRVAAGFQYLQQGNPAEARRHFSRAIDLDDDSAIAHNAMGLLYKYEQDPEREEYHYKKALSANRKYSPTLNNYGTLLFSRGEFKDALDKFEKAANDPGYDGRASAWENMGRCYRELGRDEEAQQAFIKAIRLNPRAVVPNLELADLYYSEGNARLAWDYYKQYLQRTNRQTARSLWLGIQLASARGLKDQQSSYELALENLYRRSPEYREWQNWKQAKAEGEQ</sequence>
<dbReference type="PROSITE" id="PS50293">
    <property type="entry name" value="TPR_REGION"/>
    <property type="match status" value="1"/>
</dbReference>
<evidence type="ECO:0000313" key="3">
    <source>
        <dbReference type="Proteomes" id="UP000283734"/>
    </source>
</evidence>
<feature type="repeat" description="TPR" evidence="1">
    <location>
        <begin position="37"/>
        <end position="70"/>
    </location>
</feature>
<dbReference type="RefSeq" id="WP_022986935.1">
    <property type="nucleotide sequence ID" value="NZ_CAXGPP010000063.1"/>
</dbReference>
<protein>
    <submittedName>
        <fullName evidence="2">Type IV pilus biogenesis/stability protein PilW</fullName>
    </submittedName>
</protein>
<dbReference type="SMART" id="SM00028">
    <property type="entry name" value="TPR"/>
    <property type="match status" value="4"/>
</dbReference>
<dbReference type="Gene3D" id="1.25.40.10">
    <property type="entry name" value="Tetratricopeptide repeat domain"/>
    <property type="match status" value="1"/>
</dbReference>
<proteinExistence type="predicted"/>
<name>A0A418XWR8_9GAMM</name>
<accession>A0A418XWR8</accession>
<keyword evidence="3" id="KW-1185">Reference proteome</keyword>
<dbReference type="NCBIfam" id="TIGR02521">
    <property type="entry name" value="type_IV_pilW"/>
    <property type="match status" value="1"/>
</dbReference>
<evidence type="ECO:0000256" key="1">
    <source>
        <dbReference type="PROSITE-ProRule" id="PRU00339"/>
    </source>
</evidence>
<feature type="repeat" description="TPR" evidence="1">
    <location>
        <begin position="141"/>
        <end position="174"/>
    </location>
</feature>
<gene>
    <name evidence="2" type="primary">pilW</name>
    <name evidence="2" type="ORF">D4A39_11145</name>
</gene>
<dbReference type="Pfam" id="PF13424">
    <property type="entry name" value="TPR_12"/>
    <property type="match status" value="1"/>
</dbReference>
<reference evidence="2 3" key="1">
    <citation type="submission" date="2018-09" db="EMBL/GenBank/DDBJ databases">
        <title>Alcanivorax profundi sp. nov., isolated from 1000 m-depth seawater of the Mariana Trench.</title>
        <authorList>
            <person name="Liu J."/>
        </authorList>
    </citation>
    <scope>NUCLEOTIDE SEQUENCE [LARGE SCALE GENOMIC DNA]</scope>
    <source>
        <strain evidence="2 3">MTEO17</strain>
    </source>
</reference>
<organism evidence="2 3">
    <name type="scientific">Alcanivorax profundi</name>
    <dbReference type="NCBI Taxonomy" id="2338368"/>
    <lineage>
        <taxon>Bacteria</taxon>
        <taxon>Pseudomonadati</taxon>
        <taxon>Pseudomonadota</taxon>
        <taxon>Gammaproteobacteria</taxon>
        <taxon>Oceanospirillales</taxon>
        <taxon>Alcanivoracaceae</taxon>
        <taxon>Alcanivorax</taxon>
    </lineage>
</organism>
<dbReference type="InterPro" id="IPR011990">
    <property type="entry name" value="TPR-like_helical_dom_sf"/>
</dbReference>
<dbReference type="PANTHER" id="PTHR12558:SF13">
    <property type="entry name" value="CELL DIVISION CYCLE PROTEIN 27 HOMOLOG"/>
    <property type="match status" value="1"/>
</dbReference>
<dbReference type="InterPro" id="IPR019734">
    <property type="entry name" value="TPR_rpt"/>
</dbReference>
<dbReference type="AlphaFoldDB" id="A0A418XWR8"/>
<dbReference type="PANTHER" id="PTHR12558">
    <property type="entry name" value="CELL DIVISION CYCLE 16,23,27"/>
    <property type="match status" value="1"/>
</dbReference>
<dbReference type="Proteomes" id="UP000283734">
    <property type="component" value="Unassembled WGS sequence"/>
</dbReference>
<dbReference type="EMBL" id="QYYA01000003">
    <property type="protein sequence ID" value="RJG17281.1"/>
    <property type="molecule type" value="Genomic_DNA"/>
</dbReference>
<dbReference type="Pfam" id="PF13432">
    <property type="entry name" value="TPR_16"/>
    <property type="match status" value="1"/>
</dbReference>
<dbReference type="InterPro" id="IPR013360">
    <property type="entry name" value="Pilus_4_PilW"/>
</dbReference>
<keyword evidence="1" id="KW-0802">TPR repeat</keyword>
<dbReference type="SUPFAM" id="SSF48452">
    <property type="entry name" value="TPR-like"/>
    <property type="match status" value="1"/>
</dbReference>